<protein>
    <submittedName>
        <fullName evidence="8">Uncharacterized protein</fullName>
    </submittedName>
</protein>
<organism evidence="8 9">
    <name type="scientific">Candida albicans (strain SC5314 / ATCC MYA-2876)</name>
    <name type="common">Yeast</name>
    <dbReference type="NCBI Taxonomy" id="237561"/>
    <lineage>
        <taxon>Eukaryota</taxon>
        <taxon>Fungi</taxon>
        <taxon>Dikarya</taxon>
        <taxon>Ascomycota</taxon>
        <taxon>Saccharomycotina</taxon>
        <taxon>Pichiomycetes</taxon>
        <taxon>Debaryomycetaceae</taxon>
        <taxon>Candida/Lodderomyces clade</taxon>
        <taxon>Candida</taxon>
    </lineage>
</organism>
<name>A0A1D8PCP9_CANAL</name>
<feature type="transmembrane region" description="Helical" evidence="6">
    <location>
        <begin position="175"/>
        <end position="202"/>
    </location>
</feature>
<evidence type="ECO:0000256" key="4">
    <source>
        <dbReference type="ARBA" id="ARBA00022989"/>
    </source>
</evidence>
<dbReference type="EMBL" id="CP017623">
    <property type="protein sequence ID" value="AOW25886.1"/>
    <property type="molecule type" value="Genomic_DNA"/>
</dbReference>
<dbReference type="CGD" id="CAL0000179006">
    <property type="gene designation" value="orf19.12000"/>
</dbReference>
<dbReference type="RefSeq" id="XP_712950.2">
    <property type="nucleotide sequence ID" value="XM_707857.2"/>
</dbReference>
<keyword evidence="5 6" id="KW-0472">Membrane</keyword>
<feature type="transmembrane region" description="Helical" evidence="6">
    <location>
        <begin position="82"/>
        <end position="100"/>
    </location>
</feature>
<dbReference type="InParanoid" id="A0A1D8PCP9"/>
<dbReference type="PANTHER" id="PTHR12703:SF4">
    <property type="entry name" value="TRANSMEMBRANE PROTEIN 33"/>
    <property type="match status" value="1"/>
</dbReference>
<dbReference type="GeneID" id="3645418"/>
<dbReference type="VEuPathDB" id="FungiDB:C1_02000W_A"/>
<dbReference type="GO" id="GO:0005783">
    <property type="term" value="C:endoplasmic reticulum"/>
    <property type="evidence" value="ECO:0000318"/>
    <property type="project" value="GO_Central"/>
</dbReference>
<evidence type="ECO:0000256" key="3">
    <source>
        <dbReference type="ARBA" id="ARBA00022692"/>
    </source>
</evidence>
<evidence type="ECO:0000313" key="7">
    <source>
        <dbReference type="CGD" id="CAL0000179006"/>
    </source>
</evidence>
<feature type="transmembrane region" description="Helical" evidence="6">
    <location>
        <begin position="152"/>
        <end position="169"/>
    </location>
</feature>
<dbReference type="OrthoDB" id="5581259at2759"/>
<dbReference type="KEGG" id="cal:CAALFM_C102000WA"/>
<dbReference type="AlphaFoldDB" id="A0A1D8PCP9"/>
<dbReference type="Proteomes" id="UP000000559">
    <property type="component" value="Chromosome 1"/>
</dbReference>
<keyword evidence="9" id="KW-1185">Reference proteome</keyword>
<evidence type="ECO:0000313" key="8">
    <source>
        <dbReference type="EMBL" id="AOW25886.1"/>
    </source>
</evidence>
<dbReference type="InterPro" id="IPR005344">
    <property type="entry name" value="TMEM33/Pom33"/>
</dbReference>
<keyword evidence="3 6" id="KW-0812">Transmembrane</keyword>
<evidence type="ECO:0000256" key="1">
    <source>
        <dbReference type="ARBA" id="ARBA00004141"/>
    </source>
</evidence>
<evidence type="ECO:0000256" key="2">
    <source>
        <dbReference type="ARBA" id="ARBA00007322"/>
    </source>
</evidence>
<evidence type="ECO:0000256" key="6">
    <source>
        <dbReference type="SAM" id="Phobius"/>
    </source>
</evidence>
<proteinExistence type="inferred from homology"/>
<feature type="transmembrane region" description="Helical" evidence="6">
    <location>
        <begin position="223"/>
        <end position="243"/>
    </location>
</feature>
<dbReference type="GO" id="GO:0061024">
    <property type="term" value="P:membrane organization"/>
    <property type="evidence" value="ECO:0000318"/>
    <property type="project" value="GO_Central"/>
</dbReference>
<accession>A0A1D8PCP9</accession>
<comment type="subcellular location">
    <subcellularLocation>
        <location evidence="1">Membrane</location>
        <topology evidence="1">Multi-pass membrane protein</topology>
    </subcellularLocation>
</comment>
<evidence type="ECO:0000256" key="5">
    <source>
        <dbReference type="ARBA" id="ARBA00023136"/>
    </source>
</evidence>
<dbReference type="GO" id="GO:0016020">
    <property type="term" value="C:membrane"/>
    <property type="evidence" value="ECO:0007669"/>
    <property type="project" value="UniProtKB-SubCell"/>
</dbReference>
<keyword evidence="4 6" id="KW-1133">Transmembrane helix</keyword>
<dbReference type="PANTHER" id="PTHR12703">
    <property type="entry name" value="TRANSMEMBRANE PROTEIN 33"/>
    <property type="match status" value="1"/>
</dbReference>
<reference evidence="8 9" key="3">
    <citation type="journal article" date="2013" name="Genome Biol.">
        <title>Assembly of a phased diploid Candida albicans genome facilitates allele-specific measurements and provides a simple model for repeat and indel structure.</title>
        <authorList>
            <person name="Muzzey D."/>
            <person name="Schwartz K."/>
            <person name="Weissman J.S."/>
            <person name="Sherlock G."/>
        </authorList>
    </citation>
    <scope>NUCLEOTIDE SEQUENCE [LARGE SCALE GENOMIC DNA]</scope>
    <source>
        <strain evidence="9">SC5314 / ATCC MYA-2876</strain>
    </source>
</reference>
<gene>
    <name evidence="8" type="ordered locus">CAALFM_C102000WA</name>
    <name evidence="7" type="ordered locus">orf19.12000</name>
</gene>
<dbReference type="eggNOG" id="KOG4002">
    <property type="taxonomic scope" value="Eukaryota"/>
</dbReference>
<dbReference type="Pfam" id="PF03661">
    <property type="entry name" value="TMEM33_Pom33"/>
    <property type="match status" value="1"/>
</dbReference>
<sequence length="333" mass="38136">MAIFISRKSNGKAKKKYNLLSIKSNQILFAFRQCHLFHHPCFPYYSLHTSMPPTQPTPTNSANLRYRTPLQQLVTLAKTQQFYWFLGHVFAVLFFILSTLTGFWNRHSSLKYYRFSLLSIILTYLIVIRQIHFKSTFKLSSINIRLLRDENVQYLLLAVIFYVSSFIIGQTGSSLYSFAIFAVFHVSTYFQNHLLSVFIGDIATQSRISSMISNFTSKFNQPALIAASNAEIVLLVVSGFQLIPSALLLLFRRNIVEVSVQVLVFVAIVVFNKLRFDSNQYTKVVVEQMDLKVNQTLAQINSPQLSQLYQNARAGALKYLSLIKLPKESGKKK</sequence>
<dbReference type="GO" id="GO:0071786">
    <property type="term" value="P:endoplasmic reticulum tubular network organization"/>
    <property type="evidence" value="ECO:0000318"/>
    <property type="project" value="GO_Central"/>
</dbReference>
<dbReference type="FunCoup" id="A0A1D8PCP9">
    <property type="interactions" value="92"/>
</dbReference>
<feature type="transmembrane region" description="Helical" evidence="6">
    <location>
        <begin position="112"/>
        <end position="131"/>
    </location>
</feature>
<reference evidence="8 9" key="2">
    <citation type="journal article" date="2007" name="Genome Biol.">
        <title>Assembly of the Candida albicans genome into sixteen supercontigs aligned on the eight chromosomes.</title>
        <authorList>
            <person name="van het Hoog M."/>
            <person name="Rast T.J."/>
            <person name="Martchenko M."/>
            <person name="Grindle S."/>
            <person name="Dignard D."/>
            <person name="Hogues H."/>
            <person name="Cuomo C."/>
            <person name="Berriman M."/>
            <person name="Scherer S."/>
            <person name="Magee B.B."/>
            <person name="Whiteway M."/>
            <person name="Chibana H."/>
            <person name="Nantel A."/>
            <person name="Magee P.T."/>
        </authorList>
    </citation>
    <scope>GENOME REANNOTATION</scope>
    <source>
        <strain evidence="9">SC5314 / ATCC MYA-2876</strain>
    </source>
</reference>
<reference evidence="8 9" key="1">
    <citation type="journal article" date="2004" name="Proc. Natl. Acad. Sci. U.S.A.">
        <title>The diploid genome sequence of Candida albicans.</title>
        <authorList>
            <person name="Jones T."/>
            <person name="Federspiel N.A."/>
            <person name="Chibana H."/>
            <person name="Dungan J."/>
            <person name="Kalman S."/>
            <person name="Magee B.B."/>
            <person name="Newport G."/>
            <person name="Thorstenson Y.R."/>
            <person name="Agabian N."/>
            <person name="Magee P.T."/>
            <person name="Davis R.W."/>
            <person name="Scherer S."/>
        </authorList>
    </citation>
    <scope>NUCLEOTIDE SEQUENCE [LARGE SCALE GENOMIC DNA]</scope>
    <source>
        <strain evidence="9">SC5314 / ATCC MYA-2876</strain>
    </source>
</reference>
<comment type="similarity">
    <text evidence="2">Belongs to the PER33/POM33 family.</text>
</comment>
<feature type="transmembrane region" description="Helical" evidence="6">
    <location>
        <begin position="255"/>
        <end position="274"/>
    </location>
</feature>
<dbReference type="InterPro" id="IPR051645">
    <property type="entry name" value="PER33/POM33_regulator"/>
</dbReference>
<evidence type="ECO:0000313" key="9">
    <source>
        <dbReference type="Proteomes" id="UP000000559"/>
    </source>
</evidence>